<comment type="caution">
    <text evidence="1">The sequence shown here is derived from an EMBL/GenBank/DDBJ whole genome shotgun (WGS) entry which is preliminary data.</text>
</comment>
<accession>A0ACC3DRL4</accession>
<feature type="non-terminal residue" evidence="1">
    <location>
        <position position="83"/>
    </location>
</feature>
<evidence type="ECO:0000313" key="2">
    <source>
        <dbReference type="Proteomes" id="UP001186974"/>
    </source>
</evidence>
<sequence length="83" mass="8885">MPIVTRTPTASTTSQLFISPMDPAPALVEPVLPLAEGSPLEPPGDPELEDPDDPPLELDPLPDPEDPLEEDPEVPELPEEPAM</sequence>
<dbReference type="Proteomes" id="UP001186974">
    <property type="component" value="Unassembled WGS sequence"/>
</dbReference>
<reference evidence="1" key="1">
    <citation type="submission" date="2024-09" db="EMBL/GenBank/DDBJ databases">
        <title>Black Yeasts Isolated from many extreme environments.</title>
        <authorList>
            <person name="Coleine C."/>
            <person name="Stajich J.E."/>
            <person name="Selbmann L."/>
        </authorList>
    </citation>
    <scope>NUCLEOTIDE SEQUENCE</scope>
    <source>
        <strain evidence="1">CCFEE 5737</strain>
    </source>
</reference>
<evidence type="ECO:0000313" key="1">
    <source>
        <dbReference type="EMBL" id="KAK3079285.1"/>
    </source>
</evidence>
<proteinExistence type="predicted"/>
<organism evidence="1 2">
    <name type="scientific">Coniosporium uncinatum</name>
    <dbReference type="NCBI Taxonomy" id="93489"/>
    <lineage>
        <taxon>Eukaryota</taxon>
        <taxon>Fungi</taxon>
        <taxon>Dikarya</taxon>
        <taxon>Ascomycota</taxon>
        <taxon>Pezizomycotina</taxon>
        <taxon>Dothideomycetes</taxon>
        <taxon>Dothideomycetes incertae sedis</taxon>
        <taxon>Coniosporium</taxon>
    </lineage>
</organism>
<keyword evidence="2" id="KW-1185">Reference proteome</keyword>
<gene>
    <name evidence="1" type="ORF">LTS18_005238</name>
</gene>
<name>A0ACC3DRL4_9PEZI</name>
<dbReference type="EMBL" id="JAWDJW010001243">
    <property type="protein sequence ID" value="KAK3079285.1"/>
    <property type="molecule type" value="Genomic_DNA"/>
</dbReference>
<protein>
    <submittedName>
        <fullName evidence="1">Uncharacterized protein</fullName>
    </submittedName>
</protein>